<accession>A0A8J2PHN2</accession>
<organism evidence="1 2">
    <name type="scientific">Allacma fusca</name>
    <dbReference type="NCBI Taxonomy" id="39272"/>
    <lineage>
        <taxon>Eukaryota</taxon>
        <taxon>Metazoa</taxon>
        <taxon>Ecdysozoa</taxon>
        <taxon>Arthropoda</taxon>
        <taxon>Hexapoda</taxon>
        <taxon>Collembola</taxon>
        <taxon>Symphypleona</taxon>
        <taxon>Sminthuridae</taxon>
        <taxon>Allacma</taxon>
    </lineage>
</organism>
<protein>
    <submittedName>
        <fullName evidence="1">Uncharacterized protein</fullName>
    </submittedName>
</protein>
<dbReference type="EMBL" id="CAJVCH010529802">
    <property type="protein sequence ID" value="CAG7823528.1"/>
    <property type="molecule type" value="Genomic_DNA"/>
</dbReference>
<comment type="caution">
    <text evidence="1">The sequence shown here is derived from an EMBL/GenBank/DDBJ whole genome shotgun (WGS) entry which is preliminary data.</text>
</comment>
<dbReference type="AlphaFoldDB" id="A0A8J2PHN2"/>
<keyword evidence="2" id="KW-1185">Reference proteome</keyword>
<sequence length="43" mass="4690">DVGIDYFPDSLGGLIKSPGQPNGPPIVMYRIEASKPFIKNDRS</sequence>
<dbReference type="Proteomes" id="UP000708208">
    <property type="component" value="Unassembled WGS sequence"/>
</dbReference>
<reference evidence="1" key="1">
    <citation type="submission" date="2021-06" db="EMBL/GenBank/DDBJ databases">
        <authorList>
            <person name="Hodson N. C."/>
            <person name="Mongue J. A."/>
            <person name="Jaron S. K."/>
        </authorList>
    </citation>
    <scope>NUCLEOTIDE SEQUENCE</scope>
</reference>
<feature type="non-terminal residue" evidence="1">
    <location>
        <position position="43"/>
    </location>
</feature>
<gene>
    <name evidence="1" type="ORF">AFUS01_LOCUS33740</name>
</gene>
<evidence type="ECO:0000313" key="1">
    <source>
        <dbReference type="EMBL" id="CAG7823528.1"/>
    </source>
</evidence>
<evidence type="ECO:0000313" key="2">
    <source>
        <dbReference type="Proteomes" id="UP000708208"/>
    </source>
</evidence>
<name>A0A8J2PHN2_9HEXA</name>
<proteinExistence type="predicted"/>